<comment type="caution">
    <text evidence="1">The sequence shown here is derived from an EMBL/GenBank/DDBJ whole genome shotgun (WGS) entry which is preliminary data.</text>
</comment>
<gene>
    <name evidence="1" type="ORF">FNH09_12120</name>
</gene>
<dbReference type="OrthoDB" id="3872876at2"/>
<organism evidence="1 2">
    <name type="scientific">Streptomyces adustus</name>
    <dbReference type="NCBI Taxonomy" id="1609272"/>
    <lineage>
        <taxon>Bacteria</taxon>
        <taxon>Bacillati</taxon>
        <taxon>Actinomycetota</taxon>
        <taxon>Actinomycetes</taxon>
        <taxon>Kitasatosporales</taxon>
        <taxon>Streptomycetaceae</taxon>
        <taxon>Streptomyces</taxon>
    </lineage>
</organism>
<name>A0A5N8VDF8_9ACTN</name>
<sequence length="167" mass="18246">MISGMDHLPTTEAAVTALRAIAATYAREIEVTHDIGADRTSRRSAAGVGVTTDPDGSLPHEAYVEFGGLPRVSVRLYPEDDALITVEGVECPDIPREGVPAFLRSVFDGLAHVKTRRFPPGYFLIVPMPGDRAVKEYVPMLTLSPWLSGRVRSPFHVKRRPALTLDP</sequence>
<keyword evidence="2" id="KW-1185">Reference proteome</keyword>
<evidence type="ECO:0000313" key="1">
    <source>
        <dbReference type="EMBL" id="MPY32005.1"/>
    </source>
</evidence>
<evidence type="ECO:0000313" key="2">
    <source>
        <dbReference type="Proteomes" id="UP000325849"/>
    </source>
</evidence>
<reference evidence="1 2" key="1">
    <citation type="submission" date="2019-07" db="EMBL/GenBank/DDBJ databases">
        <title>New species of Amycolatopsis and Streptomyces.</title>
        <authorList>
            <person name="Duangmal K."/>
            <person name="Teo W.F.A."/>
            <person name="Lipun K."/>
        </authorList>
    </citation>
    <scope>NUCLEOTIDE SEQUENCE [LARGE SCALE GENOMIC DNA]</scope>
    <source>
        <strain evidence="1 2">NBRC 109810</strain>
    </source>
</reference>
<dbReference type="RefSeq" id="WP_152887038.1">
    <property type="nucleotide sequence ID" value="NZ_VJZD01000037.1"/>
</dbReference>
<proteinExistence type="predicted"/>
<accession>A0A5N8VDF8</accession>
<dbReference type="AlphaFoldDB" id="A0A5N8VDF8"/>
<dbReference type="Proteomes" id="UP000325849">
    <property type="component" value="Unassembled WGS sequence"/>
</dbReference>
<dbReference type="EMBL" id="VJZD01000037">
    <property type="protein sequence ID" value="MPY32005.1"/>
    <property type="molecule type" value="Genomic_DNA"/>
</dbReference>
<protein>
    <submittedName>
        <fullName evidence="1">Uncharacterized protein</fullName>
    </submittedName>
</protein>